<keyword evidence="1" id="KW-0472">Membrane</keyword>
<reference evidence="3 4" key="1">
    <citation type="submission" date="2023-04" db="EMBL/GenBank/DDBJ databases">
        <title>Clostridium tannerae sp. nov., isolated from the fecal material of an alpaca.</title>
        <authorList>
            <person name="Miller S."/>
            <person name="Hendry M."/>
            <person name="King J."/>
            <person name="Sankaranarayanan K."/>
            <person name="Lawson P.A."/>
        </authorList>
    </citation>
    <scope>NUCLEOTIDE SEQUENCE [LARGE SCALE GENOMIC DNA]</scope>
    <source>
        <strain evidence="3 4">A1-XYC3</strain>
    </source>
</reference>
<proteinExistence type="predicted"/>
<protein>
    <submittedName>
        <fullName evidence="3">Dockerin type I repeat-containing protein</fullName>
    </submittedName>
</protein>
<accession>A0ABU4JYR2</accession>
<dbReference type="Pfam" id="PF00404">
    <property type="entry name" value="Dockerin_1"/>
    <property type="match status" value="1"/>
</dbReference>
<evidence type="ECO:0000313" key="4">
    <source>
        <dbReference type="Proteomes" id="UP001281656"/>
    </source>
</evidence>
<evidence type="ECO:0000256" key="1">
    <source>
        <dbReference type="SAM" id="Phobius"/>
    </source>
</evidence>
<keyword evidence="4" id="KW-1185">Reference proteome</keyword>
<dbReference type="EMBL" id="JARUJP010000037">
    <property type="protein sequence ID" value="MDW8803039.1"/>
    <property type="molecule type" value="Genomic_DNA"/>
</dbReference>
<keyword evidence="1" id="KW-1133">Transmembrane helix</keyword>
<keyword evidence="1" id="KW-0812">Transmembrane</keyword>
<gene>
    <name evidence="3" type="ORF">P8V03_18030</name>
</gene>
<organism evidence="3 4">
    <name type="scientific">Clostridium tanneri</name>
    <dbReference type="NCBI Taxonomy" id="3037988"/>
    <lineage>
        <taxon>Bacteria</taxon>
        <taxon>Bacillati</taxon>
        <taxon>Bacillota</taxon>
        <taxon>Clostridia</taxon>
        <taxon>Eubacteriales</taxon>
        <taxon>Clostridiaceae</taxon>
        <taxon>Clostridium</taxon>
    </lineage>
</organism>
<dbReference type="SUPFAM" id="SSF63446">
    <property type="entry name" value="Type I dockerin domain"/>
    <property type="match status" value="1"/>
</dbReference>
<dbReference type="InterPro" id="IPR016134">
    <property type="entry name" value="Dockerin_dom"/>
</dbReference>
<dbReference type="InterPro" id="IPR011050">
    <property type="entry name" value="Pectin_lyase_fold/virulence"/>
</dbReference>
<dbReference type="InterPro" id="IPR008965">
    <property type="entry name" value="CBM2/CBM3_carb-bd_dom_sf"/>
</dbReference>
<dbReference type="PROSITE" id="PS51766">
    <property type="entry name" value="DOCKERIN"/>
    <property type="match status" value="1"/>
</dbReference>
<dbReference type="RefSeq" id="WP_318799235.1">
    <property type="nucleotide sequence ID" value="NZ_JARUJP010000037.1"/>
</dbReference>
<name>A0ABU4JYR2_9CLOT</name>
<dbReference type="Proteomes" id="UP001281656">
    <property type="component" value="Unassembled WGS sequence"/>
</dbReference>
<dbReference type="SUPFAM" id="SSF49384">
    <property type="entry name" value="Carbohydrate-binding domain"/>
    <property type="match status" value="1"/>
</dbReference>
<dbReference type="Gene3D" id="2.60.40.680">
    <property type="match status" value="1"/>
</dbReference>
<dbReference type="Gene3D" id="1.10.1330.10">
    <property type="entry name" value="Dockerin domain"/>
    <property type="match status" value="1"/>
</dbReference>
<evidence type="ECO:0000313" key="3">
    <source>
        <dbReference type="EMBL" id="MDW8803039.1"/>
    </source>
</evidence>
<dbReference type="InterPro" id="IPR002105">
    <property type="entry name" value="Dockerin_1_rpt"/>
</dbReference>
<dbReference type="CDD" id="cd14256">
    <property type="entry name" value="Dockerin_I"/>
    <property type="match status" value="1"/>
</dbReference>
<sequence length="622" mass="65493">MKKLVKILNLSSIIFSSILFMFILTINTTEVYAASYTVTNTDDSGNGSLRWAITQAGIDGNGDITFNPSLAGSTITLLSDLTTWNSNNWSSVSLGNNSGSFTLTGLTDVSGAPSITINGNGHTGILATGSGNFSISNLKFTGFYLSSVNDSSYDLFGCAIATGGNYSNINLINNIFEVNSYEASFQGGIVSLSANAEPYLVNIDRCIFSNNTLSSIKSDGNNLSAVAALYVSAEDSVYITNSLFYNNASTARNSLQAYSSAMYLNGGHIKAYNNTFYGNSLINSSGPASGAVVILGGGSSLGNTYDEHNNIIINNTANGVISDIANYKGNTIVNSGINLRSGTNIFVNPRSGDFHLSSTATTAIDQGNNTYAHGTQGLGSNSRIVNGTVDLGAYEYELVSTPPISVTAGRGLGRADKKPEFANAKIPFVIDSKSFSKNLTGYSFDVLYDPTKVEEVTVDSSSGMTKPTIGAPVADGSKERVTLTWSGTFTEDLAAIYNANKGVLFKLNFVTKPTFVSDETNIEIGTGSFSFITGVSSSNIQGTNGKIMFGIYGDVDGDGKITSADANLINKYVLGRTSVITSEAKLIAADVNGDGKITSQDATEILNYVSGRQSTLRTLIGY</sequence>
<comment type="caution">
    <text evidence="3">The sequence shown here is derived from an EMBL/GenBank/DDBJ whole genome shotgun (WGS) entry which is preliminary data.</text>
</comment>
<feature type="transmembrane region" description="Helical" evidence="1">
    <location>
        <begin position="7"/>
        <end position="26"/>
    </location>
</feature>
<evidence type="ECO:0000259" key="2">
    <source>
        <dbReference type="PROSITE" id="PS51766"/>
    </source>
</evidence>
<dbReference type="SUPFAM" id="SSF51126">
    <property type="entry name" value="Pectin lyase-like"/>
    <property type="match status" value="1"/>
</dbReference>
<dbReference type="InterPro" id="IPR036439">
    <property type="entry name" value="Dockerin_dom_sf"/>
</dbReference>
<feature type="domain" description="Dockerin" evidence="2">
    <location>
        <begin position="548"/>
        <end position="618"/>
    </location>
</feature>